<comment type="pathway">
    <text evidence="1">Amino-acid degradation; L-proline degradation into L-glutamate; L-glutamate from L-proline: step 2/2.</text>
</comment>
<feature type="domain" description="Proline dehydrogenase" evidence="11">
    <location>
        <begin position="134"/>
        <end position="422"/>
    </location>
</feature>
<gene>
    <name evidence="12" type="primary">rocA1</name>
    <name evidence="12" type="ORF">CGERO_01215</name>
</gene>
<dbReference type="InterPro" id="IPR016161">
    <property type="entry name" value="Ald_DH/histidinol_DH"/>
</dbReference>
<protein>
    <recommendedName>
        <fullName evidence="2">L-glutamate gamma-semialdehyde dehydrogenase</fullName>
        <ecNumber evidence="2">1.2.1.88</ecNumber>
    </recommendedName>
</protein>
<accession>A0A3G6IY48</accession>
<dbReference type="PROSITE" id="PS00687">
    <property type="entry name" value="ALDEHYDE_DEHYDR_GLU"/>
    <property type="match status" value="1"/>
</dbReference>
<dbReference type="Pfam" id="PF00171">
    <property type="entry name" value="Aldedh"/>
    <property type="match status" value="1"/>
</dbReference>
<evidence type="ECO:0000256" key="1">
    <source>
        <dbReference type="ARBA" id="ARBA00004786"/>
    </source>
</evidence>
<evidence type="ECO:0000259" key="10">
    <source>
        <dbReference type="Pfam" id="PF00171"/>
    </source>
</evidence>
<dbReference type="EMBL" id="CP033897">
    <property type="protein sequence ID" value="AZA10577.1"/>
    <property type="molecule type" value="Genomic_DNA"/>
</dbReference>
<feature type="active site" evidence="6 7">
    <location>
        <position position="707"/>
    </location>
</feature>
<sequence>MLENLVDAAVKRANEWLALKDDAANKKEAQSTEQLAALVRDADGIAFTMGFVDKVARPEDNKVAAKELAKLASPLRSDSKLPSFIGTVDKGLVTAGSLAAPILPGVVMPLARKRMRQMVGHLVLDAEGKALNARLDEAKKEGFQLNLNLLGEAVLGEEEAKSRLNRTLELLKNPRVTYVSIKASSVCAQLNPWDIDGNTERLKERLRPLYREANKRGTFINMDMEEYKDLHLTIKLFKELLGEEEFLGLEAGIVLQAYLPDTLDALKELAEFAAERRARGGARIKIRLVKGANLSMEKVDAEVHDWEQAPYLTKDEVDANYYRLMDFILDPEHADNVRIGVASHNLYTVALAHELAVARGVEHQLDIEMLQGMAPAQARAVREVVGDLILYTPVVHAEDFDVAVSYLVRRLEENGEKQNFLHALFAPEVEAMTSQEDVFRQAVANRWDTFAGPRRTQDRNTESGKQSHSKPGHFVGEPDTDPSLPQNREWALKAIAQDPGPVQSETVTEPAVVLEAVEHARELSADWRELSGADRAEVLDTIADHLADARGELLSVMTHESGKTVDQADPEISEGIDFAVYYGEQARALDKARSKFTPYEVVAVTPPWNFPFAIPVGGVFAALAAGAAVVIKPAPQVVRVAEVAVKHIRAGLEAAGQNPDLVQLINANEGEAGKKLITSVDSVILTGASDTAALFRSWDPHMVINAETSGKNAIIVTPAADPDLAVADVYKSAFGHSGQKCSAASLVILVGSVGKSERFMNQLLDAVSTLKVGPGTDITTTMNGLIEPPSEKLERGLTQLDEGERWLIRPEQLDDEGKFWSPGVRDGVKPGSWYHTHECFGPILGIMRADTLEEAVEWQNSTGYGLTGGIHSLDPDELDYWREHVEVGNAYTNRGITGAIVERQSFGGWKNSAIGQGAKAGGPNYVAQQGTWEDGPLEALGVPLDAKVAKYLSGLDVSAEDKEWLRRAAELDALAWEEEFGREHDNTGLRCEANVFRYRPLLEPLQIRVGSGAKLLDVHRLRLASLITGTDVVITSPEHLPGVTRMSDEAFAQALKPHTRVRALGKVAESIYEAAAANGSVVLDQPVLADGRRELLPFLLEQAVASTRHRFGVISPELA</sequence>
<feature type="active site" evidence="6">
    <location>
        <position position="741"/>
    </location>
</feature>
<dbReference type="EC" id="1.2.1.88" evidence="2"/>
<dbReference type="PANTHER" id="PTHR42862:SF1">
    <property type="entry name" value="DELTA-1-PYRROLINE-5-CARBOXYLATE DEHYDROGENASE 2, ISOFORM A-RELATED"/>
    <property type="match status" value="1"/>
</dbReference>
<evidence type="ECO:0000259" key="11">
    <source>
        <dbReference type="Pfam" id="PF01619"/>
    </source>
</evidence>
<feature type="domain" description="Aldehyde dehydrogenase" evidence="10">
    <location>
        <begin position="511"/>
        <end position="920"/>
    </location>
</feature>
<comment type="similarity">
    <text evidence="8">Belongs to the aldehyde dehydrogenase family.</text>
</comment>
<evidence type="ECO:0000256" key="9">
    <source>
        <dbReference type="SAM" id="MobiDB-lite"/>
    </source>
</evidence>
<dbReference type="InterPro" id="IPR016160">
    <property type="entry name" value="Ald_DH_CS_CYS"/>
</dbReference>
<comment type="catalytic activity">
    <reaction evidence="5">
        <text>L-glutamate 5-semialdehyde + NAD(+) + H2O = L-glutamate + NADH + 2 H(+)</text>
        <dbReference type="Rhea" id="RHEA:30235"/>
        <dbReference type="ChEBI" id="CHEBI:15377"/>
        <dbReference type="ChEBI" id="CHEBI:15378"/>
        <dbReference type="ChEBI" id="CHEBI:29985"/>
        <dbReference type="ChEBI" id="CHEBI:57540"/>
        <dbReference type="ChEBI" id="CHEBI:57945"/>
        <dbReference type="ChEBI" id="CHEBI:58066"/>
        <dbReference type="EC" id="1.2.1.88"/>
    </reaction>
</comment>
<evidence type="ECO:0000256" key="6">
    <source>
        <dbReference type="PIRSR" id="PIRSR000197-1"/>
    </source>
</evidence>
<dbReference type="GO" id="GO:0010133">
    <property type="term" value="P:L-proline catabolic process to L-glutamate"/>
    <property type="evidence" value="ECO:0007669"/>
    <property type="project" value="InterPro"/>
</dbReference>
<dbReference type="RefSeq" id="WP_123932996.1">
    <property type="nucleotide sequence ID" value="NZ_CP033897.1"/>
</dbReference>
<dbReference type="SUPFAM" id="SSF51730">
    <property type="entry name" value="FAD-linked oxidoreductase"/>
    <property type="match status" value="1"/>
</dbReference>
<keyword evidence="3 8" id="KW-0560">Oxidoreductase</keyword>
<dbReference type="InterPro" id="IPR016162">
    <property type="entry name" value="Ald_DH_N"/>
</dbReference>
<dbReference type="Proteomes" id="UP000271587">
    <property type="component" value="Chromosome"/>
</dbReference>
<evidence type="ECO:0000256" key="3">
    <source>
        <dbReference type="ARBA" id="ARBA00023002"/>
    </source>
</evidence>
<evidence type="ECO:0000313" key="13">
    <source>
        <dbReference type="Proteomes" id="UP000271587"/>
    </source>
</evidence>
<dbReference type="GO" id="GO:0009898">
    <property type="term" value="C:cytoplasmic side of plasma membrane"/>
    <property type="evidence" value="ECO:0007669"/>
    <property type="project" value="TreeGrafter"/>
</dbReference>
<dbReference type="GO" id="GO:0003700">
    <property type="term" value="F:DNA-binding transcription factor activity"/>
    <property type="evidence" value="ECO:0007669"/>
    <property type="project" value="InterPro"/>
</dbReference>
<evidence type="ECO:0000256" key="2">
    <source>
        <dbReference type="ARBA" id="ARBA00012884"/>
    </source>
</evidence>
<reference evidence="12 13" key="1">
    <citation type="submission" date="2018-11" db="EMBL/GenBank/DDBJ databases">
        <authorList>
            <person name="Kleinhagauer T."/>
            <person name="Glaeser S.P."/>
            <person name="Spergser J."/>
            <person name="Ruckert C."/>
            <person name="Kaempfer P."/>
            <person name="Busse H.-J."/>
        </authorList>
    </citation>
    <scope>NUCLEOTIDE SEQUENCE [LARGE SCALE GENOMIC DNA]</scope>
    <source>
        <strain evidence="12 13">W8</strain>
    </source>
</reference>
<keyword evidence="13" id="KW-1185">Reference proteome</keyword>
<keyword evidence="4" id="KW-0520">NAD</keyword>
<organism evidence="12 13">
    <name type="scientific">Corynebacterium gerontici</name>
    <dbReference type="NCBI Taxonomy" id="2079234"/>
    <lineage>
        <taxon>Bacteria</taxon>
        <taxon>Bacillati</taxon>
        <taxon>Actinomycetota</taxon>
        <taxon>Actinomycetes</taxon>
        <taxon>Mycobacteriales</taxon>
        <taxon>Corynebacteriaceae</taxon>
        <taxon>Corynebacterium</taxon>
    </lineage>
</organism>
<evidence type="ECO:0000313" key="12">
    <source>
        <dbReference type="EMBL" id="AZA10577.1"/>
    </source>
</evidence>
<dbReference type="PIRSF" id="PIRSF000197">
    <property type="entry name" value="Bifunct_PutA"/>
    <property type="match status" value="1"/>
</dbReference>
<dbReference type="GO" id="GO:0004657">
    <property type="term" value="F:proline dehydrogenase activity"/>
    <property type="evidence" value="ECO:0007669"/>
    <property type="project" value="InterPro"/>
</dbReference>
<name>A0A3G6IY48_9CORY</name>
<dbReference type="InterPro" id="IPR050485">
    <property type="entry name" value="Proline_metab_enzyme"/>
</dbReference>
<dbReference type="PROSITE" id="PS00070">
    <property type="entry name" value="ALDEHYDE_DEHYDR_CYS"/>
    <property type="match status" value="1"/>
</dbReference>
<dbReference type="Gene3D" id="3.40.605.10">
    <property type="entry name" value="Aldehyde Dehydrogenase, Chain A, domain 1"/>
    <property type="match status" value="1"/>
</dbReference>
<dbReference type="InterPro" id="IPR029510">
    <property type="entry name" value="Ald_DH_CS_GLU"/>
</dbReference>
<dbReference type="OrthoDB" id="9812625at2"/>
<dbReference type="SUPFAM" id="SSF53720">
    <property type="entry name" value="ALDH-like"/>
    <property type="match status" value="1"/>
</dbReference>
<evidence type="ECO:0000256" key="5">
    <source>
        <dbReference type="ARBA" id="ARBA00048142"/>
    </source>
</evidence>
<evidence type="ECO:0000256" key="8">
    <source>
        <dbReference type="RuleBase" id="RU003345"/>
    </source>
</evidence>
<dbReference type="InterPro" id="IPR025703">
    <property type="entry name" value="Bifunct_PutA"/>
</dbReference>
<dbReference type="InterPro" id="IPR029041">
    <property type="entry name" value="FAD-linked_oxidoreductase-like"/>
</dbReference>
<dbReference type="GO" id="GO:0003842">
    <property type="term" value="F:L-glutamate gamma-semialdehyde dehydrogenase activity"/>
    <property type="evidence" value="ECO:0007669"/>
    <property type="project" value="UniProtKB-EC"/>
</dbReference>
<dbReference type="Gene3D" id="3.20.20.220">
    <property type="match status" value="1"/>
</dbReference>
<evidence type="ECO:0000256" key="4">
    <source>
        <dbReference type="ARBA" id="ARBA00023027"/>
    </source>
</evidence>
<evidence type="ECO:0000256" key="7">
    <source>
        <dbReference type="PROSITE-ProRule" id="PRU10007"/>
    </source>
</evidence>
<dbReference type="InterPro" id="IPR015590">
    <property type="entry name" value="Aldehyde_DH_dom"/>
</dbReference>
<feature type="region of interest" description="Disordered" evidence="9">
    <location>
        <begin position="450"/>
        <end position="485"/>
    </location>
</feature>
<dbReference type="InterPro" id="IPR016163">
    <property type="entry name" value="Ald_DH_C"/>
</dbReference>
<dbReference type="PANTHER" id="PTHR42862">
    <property type="entry name" value="DELTA-1-PYRROLINE-5-CARBOXYLATE DEHYDROGENASE 1, ISOFORM A-RELATED"/>
    <property type="match status" value="1"/>
</dbReference>
<dbReference type="Gene3D" id="3.40.309.10">
    <property type="entry name" value="Aldehyde Dehydrogenase, Chain A, domain 2"/>
    <property type="match status" value="1"/>
</dbReference>
<dbReference type="Pfam" id="PF01619">
    <property type="entry name" value="Pro_dh"/>
    <property type="match status" value="1"/>
</dbReference>
<proteinExistence type="inferred from homology"/>
<dbReference type="KEGG" id="cgk:CGERO_01215"/>
<dbReference type="AlphaFoldDB" id="A0A3G6IY48"/>
<dbReference type="InterPro" id="IPR002872">
    <property type="entry name" value="Proline_DH_dom"/>
</dbReference>